<organism evidence="1 2">
    <name type="scientific">Paramuribaculum intestinale</name>
    <dbReference type="NCBI Taxonomy" id="2094151"/>
    <lineage>
        <taxon>Bacteria</taxon>
        <taxon>Pseudomonadati</taxon>
        <taxon>Bacteroidota</taxon>
        <taxon>Bacteroidia</taxon>
        <taxon>Bacteroidales</taxon>
        <taxon>Muribaculaceae</taxon>
        <taxon>Paramuribaculum</taxon>
    </lineage>
</organism>
<protein>
    <submittedName>
        <fullName evidence="1">Uncharacterized protein</fullName>
    </submittedName>
</protein>
<dbReference type="Proteomes" id="UP000244925">
    <property type="component" value="Unassembled WGS sequence"/>
</dbReference>
<sequence length="59" mass="6466">MFVVVLLKIKRSLISHHTGCLKSGAKVAIFGLNSKCMVINMSRKSATDFVKGLHTGFLM</sequence>
<evidence type="ECO:0000313" key="1">
    <source>
        <dbReference type="EMBL" id="PWB08857.1"/>
    </source>
</evidence>
<gene>
    <name evidence="1" type="ORF">C5O25_02970</name>
</gene>
<dbReference type="EMBL" id="PUBV01000004">
    <property type="protein sequence ID" value="PWB08857.1"/>
    <property type="molecule type" value="Genomic_DNA"/>
</dbReference>
<name>A0A2V1J0D2_9BACT</name>
<evidence type="ECO:0000313" key="2">
    <source>
        <dbReference type="Proteomes" id="UP000244925"/>
    </source>
</evidence>
<reference evidence="2" key="1">
    <citation type="submission" date="2018-02" db="EMBL/GenBank/DDBJ databases">
        <authorList>
            <person name="Clavel T."/>
            <person name="Strowig T."/>
        </authorList>
    </citation>
    <scope>NUCLEOTIDE SEQUENCE [LARGE SCALE GENOMIC DNA]</scope>
    <source>
        <strain evidence="2">DSM 100764</strain>
    </source>
</reference>
<accession>A0A2V1J0D2</accession>
<dbReference type="AlphaFoldDB" id="A0A2V1J0D2"/>
<proteinExistence type="predicted"/>
<comment type="caution">
    <text evidence="1">The sequence shown here is derived from an EMBL/GenBank/DDBJ whole genome shotgun (WGS) entry which is preliminary data.</text>
</comment>
<keyword evidence="2" id="KW-1185">Reference proteome</keyword>